<keyword evidence="8" id="KW-0238">DNA-binding</keyword>
<dbReference type="AlphaFoldDB" id="A0AAD8W0C3"/>
<evidence type="ECO:0000256" key="8">
    <source>
        <dbReference type="ARBA" id="ARBA00023125"/>
    </source>
</evidence>
<dbReference type="SUPFAM" id="SSF46689">
    <property type="entry name" value="Homeodomain-like"/>
    <property type="match status" value="1"/>
</dbReference>
<dbReference type="PANTHER" id="PTHR31948">
    <property type="entry name" value="ZINC-FINGER HOMEODOMAIN PROTEIN 2"/>
    <property type="match status" value="1"/>
</dbReference>
<organism evidence="14 15">
    <name type="scientific">Lolium multiflorum</name>
    <name type="common">Italian ryegrass</name>
    <name type="synonym">Lolium perenne subsp. multiflorum</name>
    <dbReference type="NCBI Taxonomy" id="4521"/>
    <lineage>
        <taxon>Eukaryota</taxon>
        <taxon>Viridiplantae</taxon>
        <taxon>Streptophyta</taxon>
        <taxon>Embryophyta</taxon>
        <taxon>Tracheophyta</taxon>
        <taxon>Spermatophyta</taxon>
        <taxon>Magnoliopsida</taxon>
        <taxon>Liliopsida</taxon>
        <taxon>Poales</taxon>
        <taxon>Poaceae</taxon>
        <taxon>BOP clade</taxon>
        <taxon>Pooideae</taxon>
        <taxon>Poodae</taxon>
        <taxon>Poeae</taxon>
        <taxon>Poeae Chloroplast Group 2 (Poeae type)</taxon>
        <taxon>Loliodinae</taxon>
        <taxon>Loliinae</taxon>
        <taxon>Lolium</taxon>
    </lineage>
</organism>
<evidence type="ECO:0000256" key="7">
    <source>
        <dbReference type="ARBA" id="ARBA00023015"/>
    </source>
</evidence>
<feature type="compositionally biased region" description="Low complexity" evidence="12">
    <location>
        <begin position="320"/>
        <end position="337"/>
    </location>
</feature>
<evidence type="ECO:0000256" key="6">
    <source>
        <dbReference type="ARBA" id="ARBA00022833"/>
    </source>
</evidence>
<dbReference type="NCBIfam" id="TIGR01565">
    <property type="entry name" value="homeo_ZF_HD"/>
    <property type="match status" value="1"/>
</dbReference>
<feature type="region of interest" description="Disordered" evidence="12">
    <location>
        <begin position="113"/>
        <end position="241"/>
    </location>
</feature>
<keyword evidence="6" id="KW-0862">Zinc</keyword>
<feature type="compositionally biased region" description="Acidic residues" evidence="12">
    <location>
        <begin position="143"/>
        <end position="154"/>
    </location>
</feature>
<evidence type="ECO:0000256" key="12">
    <source>
        <dbReference type="SAM" id="MobiDB-lite"/>
    </source>
</evidence>
<protein>
    <recommendedName>
        <fullName evidence="13">ZF-HD dimerization-type domain-containing protein</fullName>
    </recommendedName>
</protein>
<keyword evidence="7" id="KW-0805">Transcription regulation</keyword>
<evidence type="ECO:0000256" key="3">
    <source>
        <dbReference type="ARBA" id="ARBA00011416"/>
    </source>
</evidence>
<evidence type="ECO:0000313" key="15">
    <source>
        <dbReference type="Proteomes" id="UP001231189"/>
    </source>
</evidence>
<sequence length="405" mass="42326">MEAMDVKHAPAMFPGNGSVKRARQAAAAVGVGAVVVVPSYRECLRNHAACMGAHAVDGCGEFLPAPQLNPADPASFTCVACGCHRNFHRRVMVEEEEQAPPAPAQQQVARLPAPPVSGGVVQVQHAPPRRGEETPEVRLPAADGDDDDDSESDSDGSGSGYDDERSVSPPQLLQAQPARVPAPVSQQPPAYFSPPPSHQQQQPHMLLSLNSSAPPPGAHVQAQGQRLPVQASPATAPPAHVGGATAAAARKRFRTKFTAQQKQRMQELSERLGWRLQKRDEAIVDEWCRDIGVSKGVFKVWMHNNKHNYLGGHSARRSASATAASSAATTPTAPAAAGPFHHIAPAPGAQAPPPPAPFAPSVTHSSPAPTASGFNMNGTATSAVTPTPVYTAVHQVNGTSSPQSA</sequence>
<evidence type="ECO:0000313" key="14">
    <source>
        <dbReference type="EMBL" id="KAK1630720.1"/>
    </source>
</evidence>
<dbReference type="Pfam" id="PF04770">
    <property type="entry name" value="ZF-HD_dimer"/>
    <property type="match status" value="1"/>
</dbReference>
<evidence type="ECO:0000256" key="5">
    <source>
        <dbReference type="ARBA" id="ARBA00022771"/>
    </source>
</evidence>
<dbReference type="GO" id="GO:0003700">
    <property type="term" value="F:DNA-binding transcription factor activity"/>
    <property type="evidence" value="ECO:0007669"/>
    <property type="project" value="TreeGrafter"/>
</dbReference>
<dbReference type="EMBL" id="JAUUTY010000005">
    <property type="protein sequence ID" value="KAK1630720.1"/>
    <property type="molecule type" value="Genomic_DNA"/>
</dbReference>
<evidence type="ECO:0000256" key="10">
    <source>
        <dbReference type="ARBA" id="ARBA00023163"/>
    </source>
</evidence>
<dbReference type="Proteomes" id="UP001231189">
    <property type="component" value="Unassembled WGS sequence"/>
</dbReference>
<dbReference type="PROSITE" id="PS51523">
    <property type="entry name" value="ZF_HD_DIMER"/>
    <property type="match status" value="1"/>
</dbReference>
<gene>
    <name evidence="14" type="ORF">QYE76_005035</name>
</gene>
<evidence type="ECO:0000256" key="11">
    <source>
        <dbReference type="ARBA" id="ARBA00023242"/>
    </source>
</evidence>
<proteinExistence type="predicted"/>
<dbReference type="Gene3D" id="1.10.10.60">
    <property type="entry name" value="Homeodomain-like"/>
    <property type="match status" value="1"/>
</dbReference>
<keyword evidence="5" id="KW-0863">Zinc-finger</keyword>
<comment type="subcellular location">
    <subcellularLocation>
        <location evidence="2">Nucleus</location>
    </subcellularLocation>
</comment>
<evidence type="ECO:0000256" key="1">
    <source>
        <dbReference type="ARBA" id="ARBA00004049"/>
    </source>
</evidence>
<dbReference type="InterPro" id="IPR006456">
    <property type="entry name" value="ZF_HD_homeobox_Cys/His_dimer"/>
</dbReference>
<feature type="domain" description="ZF-HD dimerization-type" evidence="13">
    <location>
        <begin position="40"/>
        <end position="91"/>
    </location>
</feature>
<keyword evidence="11" id="KW-0539">Nucleus</keyword>
<dbReference type="NCBIfam" id="TIGR01566">
    <property type="entry name" value="ZF_HD_prot_N"/>
    <property type="match status" value="1"/>
</dbReference>
<dbReference type="GO" id="GO:0008270">
    <property type="term" value="F:zinc ion binding"/>
    <property type="evidence" value="ECO:0007669"/>
    <property type="project" value="UniProtKB-KW"/>
</dbReference>
<evidence type="ECO:0000256" key="4">
    <source>
        <dbReference type="ARBA" id="ARBA00022723"/>
    </source>
</evidence>
<name>A0AAD8W0C3_LOLMU</name>
<feature type="region of interest" description="Disordered" evidence="12">
    <location>
        <begin position="320"/>
        <end position="383"/>
    </location>
</feature>
<evidence type="ECO:0000259" key="13">
    <source>
        <dbReference type="PROSITE" id="PS51523"/>
    </source>
</evidence>
<feature type="compositionally biased region" description="Polar residues" evidence="12">
    <location>
        <begin position="362"/>
        <end position="383"/>
    </location>
</feature>
<reference evidence="14" key="1">
    <citation type="submission" date="2023-07" db="EMBL/GenBank/DDBJ databases">
        <title>A chromosome-level genome assembly of Lolium multiflorum.</title>
        <authorList>
            <person name="Chen Y."/>
            <person name="Copetti D."/>
            <person name="Kolliker R."/>
            <person name="Studer B."/>
        </authorList>
    </citation>
    <scope>NUCLEOTIDE SEQUENCE</scope>
    <source>
        <strain evidence="14">02402/16</strain>
        <tissue evidence="14">Leaf</tissue>
    </source>
</reference>
<accession>A0AAD8W0C3</accession>
<dbReference type="FunFam" id="1.10.10.60:FF:000257">
    <property type="entry name" value="Zinc-finger homeodomain protein 2"/>
    <property type="match status" value="1"/>
</dbReference>
<keyword evidence="10" id="KW-0804">Transcription</keyword>
<keyword evidence="15" id="KW-1185">Reference proteome</keyword>
<comment type="function">
    <text evidence="1">Putative transcription factor.</text>
</comment>
<keyword evidence="4" id="KW-0479">Metal-binding</keyword>
<keyword evidence="9" id="KW-0371">Homeobox</keyword>
<comment type="caution">
    <text evidence="14">The sequence shown here is derived from an EMBL/GenBank/DDBJ whole genome shotgun (WGS) entry which is preliminary data.</text>
</comment>
<dbReference type="GO" id="GO:0005634">
    <property type="term" value="C:nucleus"/>
    <property type="evidence" value="ECO:0007669"/>
    <property type="project" value="UniProtKB-SubCell"/>
</dbReference>
<dbReference type="PANTHER" id="PTHR31948:SF52">
    <property type="entry name" value="ZINC-FINGER HOMEODOMAIN PROTEIN 9"/>
    <property type="match status" value="1"/>
</dbReference>
<comment type="subunit">
    <text evidence="3">Homo- and heterodimer with other ZFHD proteins.</text>
</comment>
<evidence type="ECO:0000256" key="9">
    <source>
        <dbReference type="ARBA" id="ARBA00023155"/>
    </source>
</evidence>
<dbReference type="GO" id="GO:0000976">
    <property type="term" value="F:transcription cis-regulatory region binding"/>
    <property type="evidence" value="ECO:0007669"/>
    <property type="project" value="TreeGrafter"/>
</dbReference>
<dbReference type="GO" id="GO:0050793">
    <property type="term" value="P:regulation of developmental process"/>
    <property type="evidence" value="ECO:0007669"/>
    <property type="project" value="TreeGrafter"/>
</dbReference>
<dbReference type="InterPro" id="IPR009057">
    <property type="entry name" value="Homeodomain-like_sf"/>
</dbReference>
<dbReference type="InterPro" id="IPR006455">
    <property type="entry name" value="Homeodomain_ZF_HD"/>
</dbReference>
<evidence type="ECO:0000256" key="2">
    <source>
        <dbReference type="ARBA" id="ARBA00004123"/>
    </source>
</evidence>